<gene>
    <name evidence="1" type="ORF">PTSG_13213</name>
</gene>
<protein>
    <submittedName>
        <fullName evidence="1">Uncharacterized protein</fullName>
    </submittedName>
</protein>
<dbReference type="AlphaFoldDB" id="F2UTJ7"/>
<reference evidence="1" key="1">
    <citation type="submission" date="2009-08" db="EMBL/GenBank/DDBJ databases">
        <title>Annotation of Salpingoeca rosetta.</title>
        <authorList>
            <consortium name="The Broad Institute Genome Sequencing Platform"/>
            <person name="Russ C."/>
            <person name="Cuomo C."/>
            <person name="Burger G."/>
            <person name="Gray M.W."/>
            <person name="Holland P.W.H."/>
            <person name="King N."/>
            <person name="Lang F.B.F."/>
            <person name="Roger A.J."/>
            <person name="Ruiz-Trillo I."/>
            <person name="Young S.K."/>
            <person name="Zeng Q."/>
            <person name="Gargeya S."/>
            <person name="Alvarado L."/>
            <person name="Berlin A."/>
            <person name="Chapman S.B."/>
            <person name="Chen Z."/>
            <person name="Freedman E."/>
            <person name="Gellesch M."/>
            <person name="Goldberg J."/>
            <person name="Griggs A."/>
            <person name="Gujja S."/>
            <person name="Heilman E."/>
            <person name="Heiman D."/>
            <person name="Howarth C."/>
            <person name="Mehta T."/>
            <person name="Neiman D."/>
            <person name="Pearson M."/>
            <person name="Roberts A."/>
            <person name="Saif S."/>
            <person name="Shea T."/>
            <person name="Shenoy N."/>
            <person name="Sisk P."/>
            <person name="Stolte C."/>
            <person name="Sykes S."/>
            <person name="White J."/>
            <person name="Yandava C."/>
            <person name="Haas B."/>
            <person name="Nusbaum C."/>
            <person name="Birren B."/>
        </authorList>
    </citation>
    <scope>NUCLEOTIDE SEQUENCE [LARGE SCALE GENOMIC DNA]</scope>
    <source>
        <strain evidence="1">ATCC 50818</strain>
    </source>
</reference>
<keyword evidence="2" id="KW-1185">Reference proteome</keyword>
<dbReference type="InParanoid" id="F2UTJ7"/>
<name>F2UTJ7_SALR5</name>
<feature type="non-terminal residue" evidence="1">
    <location>
        <position position="1"/>
    </location>
</feature>
<proteinExistence type="predicted"/>
<dbReference type="Proteomes" id="UP000007799">
    <property type="component" value="Unassembled WGS sequence"/>
</dbReference>
<organism evidence="2">
    <name type="scientific">Salpingoeca rosetta (strain ATCC 50818 / BSB-021)</name>
    <dbReference type="NCBI Taxonomy" id="946362"/>
    <lineage>
        <taxon>Eukaryota</taxon>
        <taxon>Choanoflagellata</taxon>
        <taxon>Craspedida</taxon>
        <taxon>Salpingoecidae</taxon>
        <taxon>Salpingoeca</taxon>
    </lineage>
</organism>
<dbReference type="RefSeq" id="XP_004987503.1">
    <property type="nucleotide sequence ID" value="XM_004987446.1"/>
</dbReference>
<evidence type="ECO:0000313" key="2">
    <source>
        <dbReference type="Proteomes" id="UP000007799"/>
    </source>
</evidence>
<dbReference type="GeneID" id="16068024"/>
<accession>F2UTJ7</accession>
<dbReference type="KEGG" id="sre:PTSG_13213"/>
<sequence length="76" mass="8323">ASMSARPADPSLTSNNGRCISEYPDGEYELGNGATPPNATNCLNLCDGNFTRRPPLRAMHHVWHGRLGLEPMLLIF</sequence>
<dbReference type="EMBL" id="GL833055">
    <property type="protein sequence ID" value="EGD72970.1"/>
    <property type="molecule type" value="Genomic_DNA"/>
</dbReference>
<evidence type="ECO:0000313" key="1">
    <source>
        <dbReference type="EMBL" id="EGD72970.1"/>
    </source>
</evidence>